<protein>
    <submittedName>
        <fullName evidence="2">Oligoribonuclease</fullName>
    </submittedName>
</protein>
<dbReference type="Proteomes" id="UP000266177">
    <property type="component" value="Unassembled WGS sequence"/>
</dbReference>
<evidence type="ECO:0000313" key="2">
    <source>
        <dbReference type="EMBL" id="RJG23371.1"/>
    </source>
</evidence>
<dbReference type="EMBL" id="QYZD01000011">
    <property type="protein sequence ID" value="RJG23371.1"/>
    <property type="molecule type" value="Genomic_DNA"/>
</dbReference>
<evidence type="ECO:0000313" key="3">
    <source>
        <dbReference type="Proteomes" id="UP000266177"/>
    </source>
</evidence>
<reference evidence="2 3" key="1">
    <citation type="submission" date="2018-09" db="EMBL/GenBank/DDBJ databases">
        <title>Paenibacillus SK2017-BO5.</title>
        <authorList>
            <person name="Piskunova J.V."/>
            <person name="Dubiley S.A."/>
            <person name="Severinov K.V."/>
        </authorList>
    </citation>
    <scope>NUCLEOTIDE SEQUENCE [LARGE SCALE GENOMIC DNA]</scope>
    <source>
        <strain evidence="2 3">BO5</strain>
    </source>
</reference>
<dbReference type="Pfam" id="PF26160">
    <property type="entry name" value="YqzN_YkzM"/>
    <property type="match status" value="1"/>
</dbReference>
<organism evidence="2 3">
    <name type="scientific">Paenibacillus thiaminolyticus</name>
    <name type="common">Bacillus thiaminolyticus</name>
    <dbReference type="NCBI Taxonomy" id="49283"/>
    <lineage>
        <taxon>Bacteria</taxon>
        <taxon>Bacillati</taxon>
        <taxon>Bacillota</taxon>
        <taxon>Bacilli</taxon>
        <taxon>Bacillales</taxon>
        <taxon>Paenibacillaceae</taxon>
        <taxon>Paenibacillus</taxon>
    </lineage>
</organism>
<dbReference type="InterPro" id="IPR058869">
    <property type="entry name" value="YqzN_YkzM"/>
</dbReference>
<sequence>MAEAIESKPRKRQPEASYTKAEIMAAPAQFGVSADAMAGALRRVPTDSLTRAEAEKAVQQFQKRQV</sequence>
<proteinExistence type="predicted"/>
<evidence type="ECO:0000259" key="1">
    <source>
        <dbReference type="Pfam" id="PF26160"/>
    </source>
</evidence>
<gene>
    <name evidence="2" type="ORF">DQX05_14100</name>
</gene>
<dbReference type="OrthoDB" id="2659565at2"/>
<feature type="domain" description="YqzN/YkzM" evidence="1">
    <location>
        <begin position="15"/>
        <end position="65"/>
    </location>
</feature>
<accession>A0A3A3H2W3</accession>
<name>A0A3A3H2W3_PANTH</name>
<comment type="caution">
    <text evidence="2">The sequence shown here is derived from an EMBL/GenBank/DDBJ whole genome shotgun (WGS) entry which is preliminary data.</text>
</comment>
<dbReference type="AlphaFoldDB" id="A0A3A3H2W3"/>
<dbReference type="RefSeq" id="WP_119794222.1">
    <property type="nucleotide sequence ID" value="NZ_QYZD01000011.1"/>
</dbReference>